<dbReference type="Gene3D" id="2.160.20.10">
    <property type="entry name" value="Single-stranded right-handed beta-helix, Pectin lyase-like"/>
    <property type="match status" value="2"/>
</dbReference>
<keyword evidence="3" id="KW-0134">Cell wall</keyword>
<dbReference type="InterPro" id="IPR012334">
    <property type="entry name" value="Pectin_lyas_fold"/>
</dbReference>
<dbReference type="Proteomes" id="UP000823674">
    <property type="component" value="Chromosome A09"/>
</dbReference>
<dbReference type="EMBL" id="JADBGQ010000008">
    <property type="protein sequence ID" value="KAG5387044.1"/>
    <property type="molecule type" value="Genomic_DNA"/>
</dbReference>
<evidence type="ECO:0000256" key="1">
    <source>
        <dbReference type="ARBA" id="ARBA00004191"/>
    </source>
</evidence>
<evidence type="ECO:0000256" key="4">
    <source>
        <dbReference type="ARBA" id="ARBA00022525"/>
    </source>
</evidence>
<evidence type="ECO:0000313" key="10">
    <source>
        <dbReference type="Proteomes" id="UP000823674"/>
    </source>
</evidence>
<evidence type="ECO:0000256" key="5">
    <source>
        <dbReference type="ARBA" id="ARBA00022801"/>
    </source>
</evidence>
<comment type="caution">
    <text evidence="9">The sequence shown here is derived from an EMBL/GenBank/DDBJ whole genome shotgun (WGS) entry which is preliminary data.</text>
</comment>
<accession>A0ABQ7LNJ0</accession>
<keyword evidence="10" id="KW-1185">Reference proteome</keyword>
<evidence type="ECO:0000256" key="8">
    <source>
        <dbReference type="RuleBase" id="RU361169"/>
    </source>
</evidence>
<keyword evidence="6 8" id="KW-0326">Glycosidase</keyword>
<dbReference type="SUPFAM" id="SSF51126">
    <property type="entry name" value="Pectin lyase-like"/>
    <property type="match status" value="1"/>
</dbReference>
<dbReference type="Pfam" id="PF00295">
    <property type="entry name" value="Glyco_hydro_28"/>
    <property type="match status" value="2"/>
</dbReference>
<dbReference type="PANTHER" id="PTHR31375">
    <property type="match status" value="1"/>
</dbReference>
<dbReference type="InterPro" id="IPR011050">
    <property type="entry name" value="Pectin_lyase_fold/virulence"/>
</dbReference>
<evidence type="ECO:0000256" key="2">
    <source>
        <dbReference type="ARBA" id="ARBA00008834"/>
    </source>
</evidence>
<evidence type="ECO:0000256" key="3">
    <source>
        <dbReference type="ARBA" id="ARBA00022512"/>
    </source>
</evidence>
<organism evidence="9 10">
    <name type="scientific">Brassica rapa subsp. trilocularis</name>
    <dbReference type="NCBI Taxonomy" id="1813537"/>
    <lineage>
        <taxon>Eukaryota</taxon>
        <taxon>Viridiplantae</taxon>
        <taxon>Streptophyta</taxon>
        <taxon>Embryophyta</taxon>
        <taxon>Tracheophyta</taxon>
        <taxon>Spermatophyta</taxon>
        <taxon>Magnoliopsida</taxon>
        <taxon>eudicotyledons</taxon>
        <taxon>Gunneridae</taxon>
        <taxon>Pentapetalae</taxon>
        <taxon>rosids</taxon>
        <taxon>malvids</taxon>
        <taxon>Brassicales</taxon>
        <taxon>Brassicaceae</taxon>
        <taxon>Brassiceae</taxon>
        <taxon>Brassica</taxon>
    </lineage>
</organism>
<protein>
    <recommendedName>
        <fullName evidence="11">Polygalacturonase</fullName>
    </recommendedName>
</protein>
<evidence type="ECO:0000256" key="7">
    <source>
        <dbReference type="ARBA" id="ARBA00023316"/>
    </source>
</evidence>
<proteinExistence type="inferred from homology"/>
<dbReference type="InterPro" id="IPR000743">
    <property type="entry name" value="Glyco_hydro_28"/>
</dbReference>
<keyword evidence="5 8" id="KW-0378">Hydrolase</keyword>
<keyword evidence="4" id="KW-0964">Secreted</keyword>
<keyword evidence="7" id="KW-0961">Cell wall biogenesis/degradation</keyword>
<gene>
    <name evidence="9" type="primary">A09g518480.1_BraROA</name>
    <name evidence="9" type="ORF">IGI04_038514</name>
</gene>
<evidence type="ECO:0000313" key="9">
    <source>
        <dbReference type="EMBL" id="KAG5387044.1"/>
    </source>
</evidence>
<comment type="subcellular location">
    <subcellularLocation>
        <location evidence="1">Secreted</location>
        <location evidence="1">Cell wall</location>
    </subcellularLocation>
</comment>
<comment type="similarity">
    <text evidence="2 8">Belongs to the glycosyl hydrolase 28 family.</text>
</comment>
<evidence type="ECO:0000256" key="6">
    <source>
        <dbReference type="ARBA" id="ARBA00023295"/>
    </source>
</evidence>
<reference evidence="9 10" key="1">
    <citation type="submission" date="2021-03" db="EMBL/GenBank/DDBJ databases">
        <authorList>
            <person name="King G.J."/>
            <person name="Bancroft I."/>
            <person name="Baten A."/>
            <person name="Bloomfield J."/>
            <person name="Borpatragohain P."/>
            <person name="He Z."/>
            <person name="Irish N."/>
            <person name="Irwin J."/>
            <person name="Liu K."/>
            <person name="Mauleon R.P."/>
            <person name="Moore J."/>
            <person name="Morris R."/>
            <person name="Ostergaard L."/>
            <person name="Wang B."/>
            <person name="Wells R."/>
        </authorList>
    </citation>
    <scope>NUCLEOTIDE SEQUENCE [LARGE SCALE GENOMIC DNA]</scope>
    <source>
        <strain evidence="9">R-o-18</strain>
        <tissue evidence="9">Leaf</tissue>
    </source>
</reference>
<evidence type="ECO:0008006" key="11">
    <source>
        <dbReference type="Google" id="ProtNLM"/>
    </source>
</evidence>
<sequence length="282" mass="31973">MFYMSDVTFKGPCKGKIVFFNSGTLLAPASAKHIKQDVWINFRYVDNLVISGSGTINGQGSHSWSSSNTCQKNIYNVKIWNSHIGTGDDCIAILSGNTNFDIHNITLWYRTWDTGRKLGKVQTKKNVEGVRVRDTVFIRTSDGIRFKTWESSVTKITVSRFLYENIKMVDVGHPINIEQKYCPYPPCPKLGDSHVQIRNVTFKNIWGTSKNKVAVNLQCSKSYPCQDIQLIDINLIPKGPDGPADRCVRTLRFCSWQGVSSKLPEVIMSFVVFNIHYRCKCD</sequence>
<name>A0ABQ7LNJ0_BRACM</name>